<gene>
    <name evidence="1" type="ORF">DN068_13565</name>
</gene>
<organism evidence="1 2">
    <name type="scientific">Taibaiella soli</name>
    <dbReference type="NCBI Taxonomy" id="1649169"/>
    <lineage>
        <taxon>Bacteria</taxon>
        <taxon>Pseudomonadati</taxon>
        <taxon>Bacteroidota</taxon>
        <taxon>Chitinophagia</taxon>
        <taxon>Chitinophagales</taxon>
        <taxon>Chitinophagaceae</taxon>
        <taxon>Taibaiella</taxon>
    </lineage>
</organism>
<evidence type="ECO:0000313" key="1">
    <source>
        <dbReference type="EMBL" id="PZF72377.1"/>
    </source>
</evidence>
<name>A0A2W2B8Y4_9BACT</name>
<evidence type="ECO:0000313" key="2">
    <source>
        <dbReference type="Proteomes" id="UP000248745"/>
    </source>
</evidence>
<accession>A0A2W2B8Y4</accession>
<dbReference type="EMBL" id="QKTW01000018">
    <property type="protein sequence ID" value="PZF72377.1"/>
    <property type="molecule type" value="Genomic_DNA"/>
</dbReference>
<reference evidence="1 2" key="1">
    <citation type="submission" date="2018-06" db="EMBL/GenBank/DDBJ databases">
        <title>Mucibacter soli gen. nov., sp. nov., a new member of the family Chitinophagaceae producing mucin.</title>
        <authorList>
            <person name="Kim M.-K."/>
            <person name="Park S."/>
            <person name="Kim T.-S."/>
            <person name="Joung Y."/>
            <person name="Han J.-H."/>
            <person name="Kim S.B."/>
        </authorList>
    </citation>
    <scope>NUCLEOTIDE SEQUENCE [LARGE SCALE GENOMIC DNA]</scope>
    <source>
        <strain evidence="1 2">R1-15</strain>
    </source>
</reference>
<dbReference type="AlphaFoldDB" id="A0A2W2B8Y4"/>
<proteinExistence type="predicted"/>
<dbReference type="Proteomes" id="UP000248745">
    <property type="component" value="Unassembled WGS sequence"/>
</dbReference>
<keyword evidence="2" id="KW-1185">Reference proteome</keyword>
<dbReference type="RefSeq" id="WP_110999472.1">
    <property type="nucleotide sequence ID" value="NZ_QKTW01000018.1"/>
</dbReference>
<sequence>MANTGKTVATLLIGAAVGAAVGYVLATDKDARTEKMEKLKDRLSSLRSKFSKKGHDLEEEIYNA</sequence>
<protein>
    <submittedName>
        <fullName evidence="1">YtxH domain-containing protein</fullName>
    </submittedName>
</protein>
<comment type="caution">
    <text evidence="1">The sequence shown here is derived from an EMBL/GenBank/DDBJ whole genome shotgun (WGS) entry which is preliminary data.</text>
</comment>